<evidence type="ECO:0000313" key="10">
    <source>
        <dbReference type="RefSeq" id="XP_049302761.1"/>
    </source>
</evidence>
<evidence type="ECO:0000256" key="2">
    <source>
        <dbReference type="ARBA" id="ARBA00022737"/>
    </source>
</evidence>
<dbReference type="InParanoid" id="A0A6I9UVX5"/>
<evidence type="ECO:0000256" key="3">
    <source>
        <dbReference type="ARBA" id="ARBA00022884"/>
    </source>
</evidence>
<dbReference type="GeneID" id="105223796"/>
<dbReference type="RefSeq" id="XP_049302760.1">
    <property type="nucleotide sequence ID" value="XM_049446803.1"/>
</dbReference>
<evidence type="ECO:0000256" key="1">
    <source>
        <dbReference type="ARBA" id="ARBA00009621"/>
    </source>
</evidence>
<evidence type="ECO:0000313" key="7">
    <source>
        <dbReference type="Proteomes" id="UP001652620"/>
    </source>
</evidence>
<dbReference type="InterPro" id="IPR034196">
    <property type="entry name" value="CELF1/2_RRM1"/>
</dbReference>
<name>A0A6I9UVX5_BACDO</name>
<evidence type="ECO:0000256" key="5">
    <source>
        <dbReference type="SAM" id="MobiDB-lite"/>
    </source>
</evidence>
<keyword evidence="2" id="KW-0677">Repeat</keyword>
<dbReference type="SMART" id="SM00360">
    <property type="entry name" value="RRM"/>
    <property type="match status" value="3"/>
</dbReference>
<sequence length="913" mass="95009">MMLHSMKLCADQLNGITATPTDATAAAMRVANPSATLPTPVAIVNANANAAISDNNNLNTSNTAASIASLVSNGNISSGNNNSSNSNGVVHRQLHQYQGKYLEAPTASKFHPYLRPTAVLANENSCSSPTVAGTSAFAATLFPAFQSTVNSNIAANKTTVTTAVVGGAVNATTASSGLLTLPTTPLTAVSNTTTNNSNSSNNNSASATAAAFINSDASFGNGNGGGGNNYTTAHFTSELMSENEDINSAQPNNNEPNRATDAYTESMLTDDCSNLIALSNNNCTNGNAVDNINGDASEKNEFNKDQPDPDNIKMFVGQIPKSWDEAQLRKMFEQYGRVHTLNVLRDKVTSVSRGCCFVTYYTRKAALKAQDALHNIKTLEGMHHPIQMKPADSENRNERKLFVGMLNKKYNEADVRQLFTGHGTIEECTVLRDQNGQSKGCAFVTFATKHNAIGAIKALHQSRTMEGCSAPLVVKFADTQKEKDQKKMQQLQASLVGITALTTPSTGSIAGLAATPTNGLSPASGATLVPSPLTAASVRSNSSMSAALAAVAAAPQPTAVANPASALVPTSAAISVSPSLLTAAGTAAQQASPYLTTTDAMNASAAQLHLFQQLQAFGLHPAQYLQGLNFPPDHSVTTASLSAAAAAATAAANHATAGAADASGQPSNTVGNGLLSARSIPMQNLVTLAALGAHNYSPNQALQSHSHLVASSQQQQQQTQHQQQQQRQIHGLSYAPAQALSASNQAQAQAHMAHLLQTPLTMTAQLTGATAANLWPGGESLTSPYAPTLSPLTNGAAFATTATPLTTTALQAAAAGVAGKQVEGPDGSNLFIYHLPQEFNDTDLASTFLPFGNVLSAKVFIDKQTNLSKCFGFVSYDNPLSAGAAIQAMHGFQIGTKRLKVQLKRSKDAAKPY</sequence>
<dbReference type="Gene3D" id="3.30.70.330">
    <property type="match status" value="3"/>
</dbReference>
<dbReference type="InterPro" id="IPR012677">
    <property type="entry name" value="Nucleotide-bd_a/b_plait_sf"/>
</dbReference>
<dbReference type="CDD" id="cd12631">
    <property type="entry name" value="RRM1_CELF1_2_Bruno"/>
    <property type="match status" value="1"/>
</dbReference>
<evidence type="ECO:0000313" key="8">
    <source>
        <dbReference type="RefSeq" id="XP_011199948.2"/>
    </source>
</evidence>
<dbReference type="SUPFAM" id="SSF54928">
    <property type="entry name" value="RNA-binding domain, RBD"/>
    <property type="match status" value="2"/>
</dbReference>
<dbReference type="RefSeq" id="XP_011199948.2">
    <property type="nucleotide sequence ID" value="XM_011201646.4"/>
</dbReference>
<protein>
    <submittedName>
        <fullName evidence="8 9">CUGBP Elav-like family member 1 isoform X1</fullName>
    </submittedName>
</protein>
<keyword evidence="3 4" id="KW-0694">RNA-binding</keyword>
<evidence type="ECO:0000259" key="6">
    <source>
        <dbReference type="PROSITE" id="PS50102"/>
    </source>
</evidence>
<feature type="domain" description="RRM" evidence="6">
    <location>
        <begin position="399"/>
        <end position="479"/>
    </location>
</feature>
<dbReference type="Proteomes" id="UP001652620">
    <property type="component" value="Chromosome 1"/>
</dbReference>
<dbReference type="InterPro" id="IPR035979">
    <property type="entry name" value="RBD_domain_sf"/>
</dbReference>
<dbReference type="PANTHER" id="PTHR24012">
    <property type="entry name" value="RNA BINDING PROTEIN"/>
    <property type="match status" value="1"/>
</dbReference>
<dbReference type="OrthoDB" id="410044at2759"/>
<dbReference type="AlphaFoldDB" id="A0A6I9UVX5"/>
<organism evidence="7 8">
    <name type="scientific">Bactrocera dorsalis</name>
    <name type="common">Oriental fruit fly</name>
    <name type="synonym">Dacus dorsalis</name>
    <dbReference type="NCBI Taxonomy" id="27457"/>
    <lineage>
        <taxon>Eukaryota</taxon>
        <taxon>Metazoa</taxon>
        <taxon>Ecdysozoa</taxon>
        <taxon>Arthropoda</taxon>
        <taxon>Hexapoda</taxon>
        <taxon>Insecta</taxon>
        <taxon>Pterygota</taxon>
        <taxon>Neoptera</taxon>
        <taxon>Endopterygota</taxon>
        <taxon>Diptera</taxon>
        <taxon>Brachycera</taxon>
        <taxon>Muscomorpha</taxon>
        <taxon>Tephritoidea</taxon>
        <taxon>Tephritidae</taxon>
        <taxon>Bactrocera</taxon>
        <taxon>Bactrocera</taxon>
    </lineage>
</organism>
<proteinExistence type="inferred from homology"/>
<evidence type="ECO:0000313" key="9">
    <source>
        <dbReference type="RefSeq" id="XP_049302760.1"/>
    </source>
</evidence>
<dbReference type="Pfam" id="PF00076">
    <property type="entry name" value="RRM_1"/>
    <property type="match status" value="3"/>
</dbReference>
<dbReference type="RefSeq" id="XP_049302761.1">
    <property type="nucleotide sequence ID" value="XM_049446804.1"/>
</dbReference>
<evidence type="ECO:0000256" key="4">
    <source>
        <dbReference type="PROSITE-ProRule" id="PRU00176"/>
    </source>
</evidence>
<reference evidence="7 8" key="1">
    <citation type="submission" date="2025-05" db="UniProtKB">
        <authorList>
            <consortium name="RefSeq"/>
        </authorList>
    </citation>
    <scope>NUCLEOTIDE SEQUENCE [LARGE SCALE GENOMIC DNA]</scope>
    <source>
        <tissue evidence="8 9">Adult</tissue>
    </source>
</reference>
<comment type="similarity">
    <text evidence="1">Belongs to the CELF/BRUNOL family.</text>
</comment>
<dbReference type="FunCoup" id="A0A6I9UVX5">
    <property type="interactions" value="1101"/>
</dbReference>
<dbReference type="PROSITE" id="PS50102">
    <property type="entry name" value="RRM"/>
    <property type="match status" value="3"/>
</dbReference>
<gene>
    <name evidence="8 9 10" type="primary">LOC105223796</name>
</gene>
<feature type="region of interest" description="Disordered" evidence="5">
    <location>
        <begin position="703"/>
        <end position="730"/>
    </location>
</feature>
<feature type="domain" description="RRM" evidence="6">
    <location>
        <begin position="828"/>
        <end position="906"/>
    </location>
</feature>
<accession>A0A6I9UVX5</accession>
<dbReference type="GO" id="GO:0003723">
    <property type="term" value="F:RNA binding"/>
    <property type="evidence" value="ECO:0007669"/>
    <property type="project" value="UniProtKB-UniRule"/>
</dbReference>
<keyword evidence="7" id="KW-1185">Reference proteome</keyword>
<dbReference type="KEGG" id="bdr:105223796"/>
<dbReference type="InterPro" id="IPR000504">
    <property type="entry name" value="RRM_dom"/>
</dbReference>
<feature type="domain" description="RRM" evidence="6">
    <location>
        <begin position="312"/>
        <end position="393"/>
    </location>
</feature>